<evidence type="ECO:0000313" key="2">
    <source>
        <dbReference type="EMBL" id="MBN4068128.1"/>
    </source>
</evidence>
<proteinExistence type="predicted"/>
<evidence type="ECO:0000259" key="1">
    <source>
        <dbReference type="PROSITE" id="PS50076"/>
    </source>
</evidence>
<dbReference type="PROSITE" id="PS50076">
    <property type="entry name" value="DNAJ_2"/>
    <property type="match status" value="1"/>
</dbReference>
<sequence length="104" mass="12110">MTKADWEDVFEAKELLGLGERATLGEIKRSYRNKCKANHPDIVGDDRAKGDLMRKLTRAYDVLLKHSNQFKIPLVPPDGEVLDPEDWWMDRFGQDPLWGKNRKK</sequence>
<dbReference type="Gene3D" id="1.10.287.110">
    <property type="entry name" value="DnaJ domain"/>
    <property type="match status" value="1"/>
</dbReference>
<dbReference type="EMBL" id="JAFITO010000005">
    <property type="protein sequence ID" value="MBN4068128.1"/>
    <property type="molecule type" value="Genomic_DNA"/>
</dbReference>
<organism evidence="2 3">
    <name type="scientific">Desulfotalea psychrophila</name>
    <dbReference type="NCBI Taxonomy" id="84980"/>
    <lineage>
        <taxon>Bacteria</taxon>
        <taxon>Pseudomonadati</taxon>
        <taxon>Thermodesulfobacteriota</taxon>
        <taxon>Desulfobulbia</taxon>
        <taxon>Desulfobulbales</taxon>
        <taxon>Desulfocapsaceae</taxon>
        <taxon>Desulfotalea</taxon>
    </lineage>
</organism>
<dbReference type="PRINTS" id="PR00625">
    <property type="entry name" value="JDOMAIN"/>
</dbReference>
<comment type="caution">
    <text evidence="2">The sequence shown here is derived from an EMBL/GenBank/DDBJ whole genome shotgun (WGS) entry which is preliminary data.</text>
</comment>
<dbReference type="Proteomes" id="UP000717534">
    <property type="component" value="Unassembled WGS sequence"/>
</dbReference>
<protein>
    <submittedName>
        <fullName evidence="2">J domain-containing protein</fullName>
    </submittedName>
</protein>
<evidence type="ECO:0000313" key="3">
    <source>
        <dbReference type="Proteomes" id="UP000717534"/>
    </source>
</evidence>
<name>A0ABS3ASN7_9BACT</name>
<accession>A0ABS3ASN7</accession>
<keyword evidence="3" id="KW-1185">Reference proteome</keyword>
<dbReference type="InterPro" id="IPR036869">
    <property type="entry name" value="J_dom_sf"/>
</dbReference>
<reference evidence="2 3" key="1">
    <citation type="submission" date="2021-02" db="EMBL/GenBank/DDBJ databases">
        <title>Activity-based single-cell genomes from oceanic crustal fluid captures similar information to metagenomic and metatranscriptomic surveys with orders of magnitude less sampling.</title>
        <authorList>
            <person name="D'Angelo T.S."/>
            <person name="Orcutt B.N."/>
        </authorList>
    </citation>
    <scope>NUCLEOTIDE SEQUENCE [LARGE SCALE GENOMIC DNA]</scope>
    <source>
        <strain evidence="2">AH-315-G02</strain>
    </source>
</reference>
<dbReference type="SMART" id="SM00271">
    <property type="entry name" value="DnaJ"/>
    <property type="match status" value="1"/>
</dbReference>
<dbReference type="InterPro" id="IPR001623">
    <property type="entry name" value="DnaJ_domain"/>
</dbReference>
<dbReference type="SUPFAM" id="SSF46565">
    <property type="entry name" value="Chaperone J-domain"/>
    <property type="match status" value="1"/>
</dbReference>
<dbReference type="Pfam" id="PF00226">
    <property type="entry name" value="DnaJ"/>
    <property type="match status" value="1"/>
</dbReference>
<gene>
    <name evidence="2" type="ORF">JYU06_01190</name>
</gene>
<feature type="domain" description="J" evidence="1">
    <location>
        <begin position="11"/>
        <end position="93"/>
    </location>
</feature>
<dbReference type="CDD" id="cd06257">
    <property type="entry name" value="DnaJ"/>
    <property type="match status" value="1"/>
</dbReference>